<accession>A0A9X1NG30</accession>
<dbReference type="Proteomes" id="UP001138997">
    <property type="component" value="Unassembled WGS sequence"/>
</dbReference>
<evidence type="ECO:0000313" key="3">
    <source>
        <dbReference type="Proteomes" id="UP001138997"/>
    </source>
</evidence>
<proteinExistence type="predicted"/>
<dbReference type="RefSeq" id="WP_231442575.1">
    <property type="nucleotide sequence ID" value="NZ_JAJOMB010000007.1"/>
</dbReference>
<dbReference type="EMBL" id="JAJOMB010000007">
    <property type="protein sequence ID" value="MCD5312408.1"/>
    <property type="molecule type" value="Genomic_DNA"/>
</dbReference>
<evidence type="ECO:0000256" key="1">
    <source>
        <dbReference type="SAM" id="MobiDB-lite"/>
    </source>
</evidence>
<gene>
    <name evidence="2" type="ORF">LR394_15980</name>
</gene>
<name>A0A9X1NG30_9ACTN</name>
<feature type="region of interest" description="Disordered" evidence="1">
    <location>
        <begin position="29"/>
        <end position="79"/>
    </location>
</feature>
<evidence type="ECO:0000313" key="2">
    <source>
        <dbReference type="EMBL" id="MCD5312408.1"/>
    </source>
</evidence>
<dbReference type="AlphaFoldDB" id="A0A9X1NG30"/>
<sequence length="232" mass="25223">MASRTCGVLNTKGKPCGCRVAGHRTFCRHHPEGRSKYKPPQRPIAQGRSNRPWAAGATPPTKAKQRNRRDRLRKRAGKAEARCKRDWSDGVLHQAIQRTKTSGTLELAAADCQEIADAVALLLMEGYTRKPDSQGWGFLWELFGGPSAIEEIATATSSSLAAQSSEADLAAARALQMLGIALCQRAGIPLSECPCFVLSATWELERVLFLLLRMALGDWTGLAIPFTPLSAP</sequence>
<feature type="compositionally biased region" description="Basic residues" evidence="1">
    <location>
        <begin position="63"/>
        <end position="76"/>
    </location>
</feature>
<protein>
    <submittedName>
        <fullName evidence="2">Uncharacterized protein</fullName>
    </submittedName>
</protein>
<comment type="caution">
    <text evidence="2">The sequence shown here is derived from an EMBL/GenBank/DDBJ whole genome shotgun (WGS) entry which is preliminary data.</text>
</comment>
<keyword evidence="3" id="KW-1185">Reference proteome</keyword>
<reference evidence="2" key="1">
    <citation type="submission" date="2021-11" db="EMBL/GenBank/DDBJ databases">
        <title>Streptomyces corallinus and Kineosporia corallina sp. nov., two new coral-derived marine actinobacteria.</title>
        <authorList>
            <person name="Buangrab K."/>
            <person name="Sutthacheep M."/>
            <person name="Yeemin T."/>
            <person name="Harunari E."/>
            <person name="Igarashi Y."/>
            <person name="Sripreechasak P."/>
            <person name="Kanchanasin P."/>
            <person name="Tanasupawat S."/>
            <person name="Phongsopitanun W."/>
        </authorList>
    </citation>
    <scope>NUCLEOTIDE SEQUENCE</scope>
    <source>
        <strain evidence="2">JCM 31032</strain>
    </source>
</reference>
<organism evidence="2 3">
    <name type="scientific">Kineosporia babensis</name>
    <dbReference type="NCBI Taxonomy" id="499548"/>
    <lineage>
        <taxon>Bacteria</taxon>
        <taxon>Bacillati</taxon>
        <taxon>Actinomycetota</taxon>
        <taxon>Actinomycetes</taxon>
        <taxon>Kineosporiales</taxon>
        <taxon>Kineosporiaceae</taxon>
        <taxon>Kineosporia</taxon>
    </lineage>
</organism>